<organism evidence="4 5">
    <name type="scientific">Paenibacillus baimaensis</name>
    <dbReference type="NCBI Taxonomy" id="2982185"/>
    <lineage>
        <taxon>Bacteria</taxon>
        <taxon>Bacillati</taxon>
        <taxon>Bacillota</taxon>
        <taxon>Bacilli</taxon>
        <taxon>Bacillales</taxon>
        <taxon>Paenibacillaceae</taxon>
        <taxon>Paenibacillus</taxon>
    </lineage>
</organism>
<feature type="domain" description="Gfo/Idh/MocA-like oxidoreductase C-terminal" evidence="3">
    <location>
        <begin position="134"/>
        <end position="360"/>
    </location>
</feature>
<feature type="domain" description="Gfo/Idh/MocA-like oxidoreductase N-terminal" evidence="2">
    <location>
        <begin position="5"/>
        <end position="122"/>
    </location>
</feature>
<dbReference type="SUPFAM" id="SSF51735">
    <property type="entry name" value="NAD(P)-binding Rossmann-fold domains"/>
    <property type="match status" value="1"/>
</dbReference>
<dbReference type="InterPro" id="IPR000683">
    <property type="entry name" value="Gfo/Idh/MocA-like_OxRdtase_N"/>
</dbReference>
<protein>
    <submittedName>
        <fullName evidence="4">Gfo/Idh/MocA family oxidoreductase</fullName>
    </submittedName>
</protein>
<dbReference type="EMBL" id="JAOQIO010000069">
    <property type="protein sequence ID" value="MCU6793836.1"/>
    <property type="molecule type" value="Genomic_DNA"/>
</dbReference>
<evidence type="ECO:0000259" key="2">
    <source>
        <dbReference type="Pfam" id="PF01408"/>
    </source>
</evidence>
<dbReference type="SUPFAM" id="SSF55347">
    <property type="entry name" value="Glyceraldehyde-3-phosphate dehydrogenase-like, C-terminal domain"/>
    <property type="match status" value="1"/>
</dbReference>
<reference evidence="4 5" key="1">
    <citation type="submission" date="2022-09" db="EMBL/GenBank/DDBJ databases">
        <authorList>
            <person name="Han X.L."/>
            <person name="Wang Q."/>
            <person name="Lu T."/>
        </authorList>
    </citation>
    <scope>NUCLEOTIDE SEQUENCE [LARGE SCALE GENOMIC DNA]</scope>
    <source>
        <strain evidence="4 5">WQ 127069</strain>
    </source>
</reference>
<evidence type="ECO:0000259" key="3">
    <source>
        <dbReference type="Pfam" id="PF02894"/>
    </source>
</evidence>
<dbReference type="Proteomes" id="UP001652445">
    <property type="component" value="Unassembled WGS sequence"/>
</dbReference>
<dbReference type="PANTHER" id="PTHR43377:SF1">
    <property type="entry name" value="BILIVERDIN REDUCTASE A"/>
    <property type="match status" value="1"/>
</dbReference>
<evidence type="ECO:0000313" key="4">
    <source>
        <dbReference type="EMBL" id="MCU6793836.1"/>
    </source>
</evidence>
<proteinExistence type="inferred from homology"/>
<evidence type="ECO:0000313" key="5">
    <source>
        <dbReference type="Proteomes" id="UP001652445"/>
    </source>
</evidence>
<comment type="similarity">
    <text evidence="1">Belongs to the Gfo/Idh/MocA family.</text>
</comment>
<sequence>MKNVGFGIVGCGFFGAEFARILHKLEGATVVAVYGGSGGSTAALAMEVDCRVEHRLEDLVSRKDVDAIIVSSPNYAHKEAVLEAARCGKHVFCEKPAALSLSDCKEMLDACRKAGVHMMVGHILHFFPGIEQVKRWIQQGEIGQLVVAHSERTGWEKSKEEVSWKKKQDLSGGHLFHHIHELDLVLSILGPAVKVSMMADNVAHRGDGYGDEDDVLLISLQFATGTFCTLQYGSGFQWGEHYMKINGTLGAIKIDFRNSTVELRKDGRTEAIIGLHSADHEDQERIQTYQRMDGGVIYGDPQMRPPAFLRTPMEREMDTFRKAILHLPIDEDKKLLLDGSAAYTSIAVAEAALLSSSEQTILSLSLFNKNVI</sequence>
<comment type="caution">
    <text evidence="4">The sequence shown here is derived from an EMBL/GenBank/DDBJ whole genome shotgun (WGS) entry which is preliminary data.</text>
</comment>
<accession>A0ABT2UI85</accession>
<dbReference type="Gene3D" id="3.30.360.10">
    <property type="entry name" value="Dihydrodipicolinate Reductase, domain 2"/>
    <property type="match status" value="1"/>
</dbReference>
<keyword evidence="5" id="KW-1185">Reference proteome</keyword>
<gene>
    <name evidence="4" type="ORF">OB236_17175</name>
</gene>
<dbReference type="InterPro" id="IPR004104">
    <property type="entry name" value="Gfo/Idh/MocA-like_OxRdtase_C"/>
</dbReference>
<dbReference type="Pfam" id="PF02894">
    <property type="entry name" value="GFO_IDH_MocA_C"/>
    <property type="match status" value="1"/>
</dbReference>
<evidence type="ECO:0000256" key="1">
    <source>
        <dbReference type="ARBA" id="ARBA00010928"/>
    </source>
</evidence>
<name>A0ABT2UI85_9BACL</name>
<dbReference type="InterPro" id="IPR036291">
    <property type="entry name" value="NAD(P)-bd_dom_sf"/>
</dbReference>
<dbReference type="Gene3D" id="3.40.50.720">
    <property type="entry name" value="NAD(P)-binding Rossmann-like Domain"/>
    <property type="match status" value="1"/>
</dbReference>
<dbReference type="RefSeq" id="WP_262685062.1">
    <property type="nucleotide sequence ID" value="NZ_JAOQIO010000069.1"/>
</dbReference>
<dbReference type="PANTHER" id="PTHR43377">
    <property type="entry name" value="BILIVERDIN REDUCTASE A"/>
    <property type="match status" value="1"/>
</dbReference>
<dbReference type="InterPro" id="IPR051450">
    <property type="entry name" value="Gfo/Idh/MocA_Oxidoreductases"/>
</dbReference>
<dbReference type="Pfam" id="PF01408">
    <property type="entry name" value="GFO_IDH_MocA"/>
    <property type="match status" value="1"/>
</dbReference>